<name>A0A842HYI4_9SPHN</name>
<evidence type="ECO:0000256" key="2">
    <source>
        <dbReference type="ARBA" id="ARBA00022475"/>
    </source>
</evidence>
<sequence length="41" mass="4154">MRHLISIAIVTAALAVSACNTVAGVGRDVQSVGETVEDVAE</sequence>
<protein>
    <submittedName>
        <fullName evidence="8">Entericidin A/B family lipoprotein</fullName>
    </submittedName>
</protein>
<accession>A0A842HYI4</accession>
<evidence type="ECO:0000256" key="3">
    <source>
        <dbReference type="ARBA" id="ARBA00022729"/>
    </source>
</evidence>
<keyword evidence="5" id="KW-0564">Palmitate</keyword>
<reference evidence="8 9" key="1">
    <citation type="submission" date="2020-08" db="EMBL/GenBank/DDBJ databases">
        <title>Draft genome sequence of Parasphingopyxis sp. GrpM-11.</title>
        <authorList>
            <person name="Oh J."/>
            <person name="Roh D.-H."/>
        </authorList>
    </citation>
    <scope>NUCLEOTIDE SEQUENCE [LARGE SCALE GENOMIC DNA]</scope>
    <source>
        <strain evidence="8 9">GrpM-11</strain>
    </source>
</reference>
<feature type="chain" id="PRO_5032574911" evidence="7">
    <location>
        <begin position="24"/>
        <end position="41"/>
    </location>
</feature>
<organism evidence="8 9">
    <name type="scientific">Parasphingopyxis marina</name>
    <dbReference type="NCBI Taxonomy" id="2761622"/>
    <lineage>
        <taxon>Bacteria</taxon>
        <taxon>Pseudomonadati</taxon>
        <taxon>Pseudomonadota</taxon>
        <taxon>Alphaproteobacteria</taxon>
        <taxon>Sphingomonadales</taxon>
        <taxon>Sphingomonadaceae</taxon>
        <taxon>Parasphingopyxis</taxon>
    </lineage>
</organism>
<comment type="caution">
    <text evidence="8">The sequence shown here is derived from an EMBL/GenBank/DDBJ whole genome shotgun (WGS) entry which is preliminary data.</text>
</comment>
<dbReference type="GO" id="GO:0016020">
    <property type="term" value="C:membrane"/>
    <property type="evidence" value="ECO:0007669"/>
    <property type="project" value="InterPro"/>
</dbReference>
<comment type="similarity">
    <text evidence="1">Belongs to the EcnA/EcnB lipoprotein family.</text>
</comment>
<evidence type="ECO:0000313" key="9">
    <source>
        <dbReference type="Proteomes" id="UP000564378"/>
    </source>
</evidence>
<dbReference type="RefSeq" id="WP_185800227.1">
    <property type="nucleotide sequence ID" value="NZ_JACJVJ010000001.1"/>
</dbReference>
<dbReference type="EMBL" id="JACJVJ010000001">
    <property type="protein sequence ID" value="MBC2776980.1"/>
    <property type="molecule type" value="Genomic_DNA"/>
</dbReference>
<evidence type="ECO:0000256" key="6">
    <source>
        <dbReference type="ARBA" id="ARBA00023288"/>
    </source>
</evidence>
<dbReference type="PROSITE" id="PS51257">
    <property type="entry name" value="PROKAR_LIPOPROTEIN"/>
    <property type="match status" value="1"/>
</dbReference>
<gene>
    <name evidence="8" type="ORF">H6P80_05025</name>
</gene>
<keyword evidence="3 7" id="KW-0732">Signal</keyword>
<dbReference type="GO" id="GO:0009636">
    <property type="term" value="P:response to toxic substance"/>
    <property type="evidence" value="ECO:0007669"/>
    <property type="project" value="InterPro"/>
</dbReference>
<keyword evidence="9" id="KW-1185">Reference proteome</keyword>
<keyword evidence="4" id="KW-0472">Membrane</keyword>
<keyword evidence="2" id="KW-1003">Cell membrane</keyword>
<evidence type="ECO:0000256" key="5">
    <source>
        <dbReference type="ARBA" id="ARBA00023139"/>
    </source>
</evidence>
<keyword evidence="6 8" id="KW-0449">Lipoprotein</keyword>
<evidence type="ECO:0000313" key="8">
    <source>
        <dbReference type="EMBL" id="MBC2776980.1"/>
    </source>
</evidence>
<dbReference type="Proteomes" id="UP000564378">
    <property type="component" value="Unassembled WGS sequence"/>
</dbReference>
<evidence type="ECO:0000256" key="7">
    <source>
        <dbReference type="SAM" id="SignalP"/>
    </source>
</evidence>
<evidence type="ECO:0000256" key="4">
    <source>
        <dbReference type="ARBA" id="ARBA00023136"/>
    </source>
</evidence>
<evidence type="ECO:0000256" key="1">
    <source>
        <dbReference type="ARBA" id="ARBA00010296"/>
    </source>
</evidence>
<dbReference type="InterPro" id="IPR012556">
    <property type="entry name" value="Entericidin"/>
</dbReference>
<feature type="signal peptide" evidence="7">
    <location>
        <begin position="1"/>
        <end position="23"/>
    </location>
</feature>
<dbReference type="Pfam" id="PF08085">
    <property type="entry name" value="Entericidin"/>
    <property type="match status" value="1"/>
</dbReference>
<proteinExistence type="inferred from homology"/>
<dbReference type="AlphaFoldDB" id="A0A842HYI4"/>